<protein>
    <submittedName>
        <fullName evidence="4">Hpt domain-containing protein</fullName>
    </submittedName>
</protein>
<feature type="domain" description="HPt" evidence="3">
    <location>
        <begin position="15"/>
        <end position="106"/>
    </location>
</feature>
<evidence type="ECO:0000313" key="5">
    <source>
        <dbReference type="Proteomes" id="UP001163726"/>
    </source>
</evidence>
<evidence type="ECO:0000256" key="2">
    <source>
        <dbReference type="PROSITE-ProRule" id="PRU00110"/>
    </source>
</evidence>
<dbReference type="SUPFAM" id="SSF47226">
    <property type="entry name" value="Histidine-containing phosphotransfer domain, HPT domain"/>
    <property type="match status" value="1"/>
</dbReference>
<keyword evidence="1" id="KW-0902">Two-component regulatory system</keyword>
<dbReference type="EMBL" id="CP109965">
    <property type="protein sequence ID" value="WAJ70771.1"/>
    <property type="molecule type" value="Genomic_DNA"/>
</dbReference>
<accession>A0ABY7AQ31</accession>
<dbReference type="InterPro" id="IPR036641">
    <property type="entry name" value="HPT_dom_sf"/>
</dbReference>
<gene>
    <name evidence="4" type="ORF">OLW01_02850</name>
</gene>
<evidence type="ECO:0000256" key="1">
    <source>
        <dbReference type="ARBA" id="ARBA00023012"/>
    </source>
</evidence>
<keyword evidence="5" id="KW-1185">Reference proteome</keyword>
<feature type="modified residue" description="Phosphohistidine" evidence="2">
    <location>
        <position position="54"/>
    </location>
</feature>
<keyword evidence="2" id="KW-0597">Phosphoprotein</keyword>
<proteinExistence type="predicted"/>
<dbReference type="RefSeq" id="WP_268075117.1">
    <property type="nucleotide sequence ID" value="NZ_CP109965.1"/>
</dbReference>
<dbReference type="Gene3D" id="1.20.120.160">
    <property type="entry name" value="HPT domain"/>
    <property type="match status" value="1"/>
</dbReference>
<sequence length="106" mass="11563">MVIDKTQALERLAGNEALLDMLINKFITDNQTSSDTITQTIHQGDLESASHLVHSIKGAAGNLSMNDLFVSAKALETSLRQDEAVNPNLLDTFNQDLNAVLALNRK</sequence>
<name>A0ABY7AQ31_9ALTE</name>
<dbReference type="Pfam" id="PF01627">
    <property type="entry name" value="Hpt"/>
    <property type="match status" value="1"/>
</dbReference>
<dbReference type="PROSITE" id="PS50894">
    <property type="entry name" value="HPT"/>
    <property type="match status" value="1"/>
</dbReference>
<dbReference type="InterPro" id="IPR008207">
    <property type="entry name" value="Sig_transdc_His_kin_Hpt_dom"/>
</dbReference>
<reference evidence="4" key="1">
    <citation type="submission" date="2022-10" db="EMBL/GenBank/DDBJ databases">
        <title>Catenovulum adriacola sp. nov. isolated in the Harbour of Susak.</title>
        <authorList>
            <person name="Schoch T."/>
            <person name="Reich S.J."/>
            <person name="Stoeferle S."/>
            <person name="Flaiz M."/>
            <person name="Kazda M."/>
            <person name="Riedel C.U."/>
            <person name="Duerre P."/>
        </authorList>
    </citation>
    <scope>NUCLEOTIDE SEQUENCE</scope>
    <source>
        <strain evidence="4">TS8</strain>
    </source>
</reference>
<dbReference type="Proteomes" id="UP001163726">
    <property type="component" value="Chromosome"/>
</dbReference>
<organism evidence="4 5">
    <name type="scientific">Catenovulum adriaticum</name>
    <dbReference type="NCBI Taxonomy" id="2984846"/>
    <lineage>
        <taxon>Bacteria</taxon>
        <taxon>Pseudomonadati</taxon>
        <taxon>Pseudomonadota</taxon>
        <taxon>Gammaproteobacteria</taxon>
        <taxon>Alteromonadales</taxon>
        <taxon>Alteromonadaceae</taxon>
        <taxon>Catenovulum</taxon>
    </lineage>
</organism>
<evidence type="ECO:0000259" key="3">
    <source>
        <dbReference type="PROSITE" id="PS50894"/>
    </source>
</evidence>
<evidence type="ECO:0000313" key="4">
    <source>
        <dbReference type="EMBL" id="WAJ70771.1"/>
    </source>
</evidence>